<feature type="compositionally biased region" description="Low complexity" evidence="1">
    <location>
        <begin position="44"/>
        <end position="55"/>
    </location>
</feature>
<accession>A0A9W8HQA0</accession>
<organism evidence="2 3">
    <name type="scientific">Coemansia guatemalensis</name>
    <dbReference type="NCBI Taxonomy" id="2761395"/>
    <lineage>
        <taxon>Eukaryota</taxon>
        <taxon>Fungi</taxon>
        <taxon>Fungi incertae sedis</taxon>
        <taxon>Zoopagomycota</taxon>
        <taxon>Kickxellomycotina</taxon>
        <taxon>Kickxellomycetes</taxon>
        <taxon>Kickxellales</taxon>
        <taxon>Kickxellaceae</taxon>
        <taxon>Coemansia</taxon>
    </lineage>
</organism>
<evidence type="ECO:0000313" key="2">
    <source>
        <dbReference type="EMBL" id="KAJ2794519.1"/>
    </source>
</evidence>
<keyword evidence="3" id="KW-1185">Reference proteome</keyword>
<name>A0A9W8HQA0_9FUNG</name>
<proteinExistence type="predicted"/>
<feature type="non-terminal residue" evidence="2">
    <location>
        <position position="1"/>
    </location>
</feature>
<feature type="compositionally biased region" description="Low complexity" evidence="1">
    <location>
        <begin position="18"/>
        <end position="29"/>
    </location>
</feature>
<dbReference type="Proteomes" id="UP001140094">
    <property type="component" value="Unassembled WGS sequence"/>
</dbReference>
<feature type="region of interest" description="Disordered" evidence="1">
    <location>
        <begin position="1"/>
        <end position="55"/>
    </location>
</feature>
<sequence>WEQAKELIHDTPVPEMQAPSAESSSPAPSTATHKLTDPVDPIKTATPADSTSDVTATTATTAGAVTAAAAAAATPETSIN</sequence>
<dbReference type="EMBL" id="JANBUO010002507">
    <property type="protein sequence ID" value="KAJ2794519.1"/>
    <property type="molecule type" value="Genomic_DNA"/>
</dbReference>
<reference evidence="2" key="1">
    <citation type="submission" date="2022-07" db="EMBL/GenBank/DDBJ databases">
        <title>Phylogenomic reconstructions and comparative analyses of Kickxellomycotina fungi.</title>
        <authorList>
            <person name="Reynolds N.K."/>
            <person name="Stajich J.E."/>
            <person name="Barry K."/>
            <person name="Grigoriev I.V."/>
            <person name="Crous P."/>
            <person name="Smith M.E."/>
        </authorList>
    </citation>
    <scope>NUCLEOTIDE SEQUENCE</scope>
    <source>
        <strain evidence="2">NRRL 1565</strain>
    </source>
</reference>
<protein>
    <submittedName>
        <fullName evidence="2">Uncharacterized protein</fullName>
    </submittedName>
</protein>
<evidence type="ECO:0000313" key="3">
    <source>
        <dbReference type="Proteomes" id="UP001140094"/>
    </source>
</evidence>
<comment type="caution">
    <text evidence="2">The sequence shown here is derived from an EMBL/GenBank/DDBJ whole genome shotgun (WGS) entry which is preliminary data.</text>
</comment>
<evidence type="ECO:0000256" key="1">
    <source>
        <dbReference type="SAM" id="MobiDB-lite"/>
    </source>
</evidence>
<gene>
    <name evidence="2" type="ORF">H4R20_006196</name>
</gene>
<dbReference type="AlphaFoldDB" id="A0A9W8HQA0"/>